<dbReference type="EMBL" id="CAXLJL010000734">
    <property type="protein sequence ID" value="CAL5140519.1"/>
    <property type="molecule type" value="Genomic_DNA"/>
</dbReference>
<feature type="region of interest" description="Disordered" evidence="1">
    <location>
        <begin position="67"/>
        <end position="92"/>
    </location>
</feature>
<sequence length="323" mass="35826">MASFARKPPLSLPVVNKEYRTRAVSPHLGKEQNISDFKSVITGTSTDHSVIHSSPLVTERRTIVRHTNPSKSGPCKCPPTEGTQPTIWSGNSHKMQDVKPVFSSNMLKIPFEGLLRGDLGASTASLVVHAPSLSRVSGQTDEDDEQAISDIIDTKFLPEAVSLTIDCPYCRTQKFGTNGDTVIISGPRRHSIPCINWDSTCKTVPSEQDEDLAEICTFHRTMGWNYGRATEGLFLKPLDRSHRSNSVPDFRLSELQLGLKETPTWKGQLRMADSRGFTTPQIEVSTPESPIGVDKQPLASVSRHTVNASRKKCESWLRQWTMN</sequence>
<accession>A0AAV2TSY7</accession>
<feature type="compositionally biased region" description="Polar residues" evidence="1">
    <location>
        <begin position="81"/>
        <end position="92"/>
    </location>
</feature>
<proteinExistence type="predicted"/>
<evidence type="ECO:0000313" key="3">
    <source>
        <dbReference type="Proteomes" id="UP001497525"/>
    </source>
</evidence>
<gene>
    <name evidence="2" type="ORF">CDAUBV1_LOCUS15832</name>
</gene>
<name>A0AAV2TSY7_CALDB</name>
<organism evidence="2 3">
    <name type="scientific">Calicophoron daubneyi</name>
    <name type="common">Rumen fluke</name>
    <name type="synonym">Paramphistomum daubneyi</name>
    <dbReference type="NCBI Taxonomy" id="300641"/>
    <lineage>
        <taxon>Eukaryota</taxon>
        <taxon>Metazoa</taxon>
        <taxon>Spiralia</taxon>
        <taxon>Lophotrochozoa</taxon>
        <taxon>Platyhelminthes</taxon>
        <taxon>Trematoda</taxon>
        <taxon>Digenea</taxon>
        <taxon>Plagiorchiida</taxon>
        <taxon>Pronocephalata</taxon>
        <taxon>Paramphistomoidea</taxon>
        <taxon>Paramphistomidae</taxon>
        <taxon>Calicophoron</taxon>
    </lineage>
</organism>
<dbReference type="AlphaFoldDB" id="A0AAV2TSY7"/>
<evidence type="ECO:0000313" key="2">
    <source>
        <dbReference type="EMBL" id="CAL5140519.1"/>
    </source>
</evidence>
<reference evidence="2" key="1">
    <citation type="submission" date="2024-06" db="EMBL/GenBank/DDBJ databases">
        <authorList>
            <person name="Liu X."/>
            <person name="Lenzi L."/>
            <person name="Haldenby T S."/>
            <person name="Uol C."/>
        </authorList>
    </citation>
    <scope>NUCLEOTIDE SEQUENCE</scope>
</reference>
<protein>
    <submittedName>
        <fullName evidence="2">Uncharacterized protein</fullName>
    </submittedName>
</protein>
<dbReference type="Proteomes" id="UP001497525">
    <property type="component" value="Unassembled WGS sequence"/>
</dbReference>
<comment type="caution">
    <text evidence="2">The sequence shown here is derived from an EMBL/GenBank/DDBJ whole genome shotgun (WGS) entry which is preliminary data.</text>
</comment>
<evidence type="ECO:0000256" key="1">
    <source>
        <dbReference type="SAM" id="MobiDB-lite"/>
    </source>
</evidence>